<comment type="catalytic activity">
    <reaction evidence="9">
        <text>glycyl-[protein] + reduced [flavodoxin] + S-adenosyl-L-methionine = glycin-2-yl radical-[protein] + semiquinone [flavodoxin] + 5'-deoxyadenosine + L-methionine + H(+)</text>
        <dbReference type="Rhea" id="RHEA:61976"/>
        <dbReference type="Rhea" id="RHEA-COMP:10622"/>
        <dbReference type="Rhea" id="RHEA-COMP:14480"/>
        <dbReference type="Rhea" id="RHEA-COMP:15993"/>
        <dbReference type="Rhea" id="RHEA-COMP:15994"/>
        <dbReference type="ChEBI" id="CHEBI:15378"/>
        <dbReference type="ChEBI" id="CHEBI:17319"/>
        <dbReference type="ChEBI" id="CHEBI:29947"/>
        <dbReference type="ChEBI" id="CHEBI:32722"/>
        <dbReference type="ChEBI" id="CHEBI:57618"/>
        <dbReference type="ChEBI" id="CHEBI:57844"/>
        <dbReference type="ChEBI" id="CHEBI:59789"/>
        <dbReference type="ChEBI" id="CHEBI:140311"/>
    </reaction>
</comment>
<dbReference type="Pfam" id="PF04055">
    <property type="entry name" value="Radical_SAM"/>
    <property type="match status" value="1"/>
</dbReference>
<keyword evidence="4" id="KW-0949">S-adenosyl-L-methionine</keyword>
<feature type="domain" description="Radical SAM core" evidence="11">
    <location>
        <begin position="19"/>
        <end position="299"/>
    </location>
</feature>
<keyword evidence="12" id="KW-0456">Lyase</keyword>
<dbReference type="InterPro" id="IPR058240">
    <property type="entry name" value="rSAM_sf"/>
</dbReference>
<evidence type="ECO:0000256" key="8">
    <source>
        <dbReference type="ARBA" id="ARBA00023014"/>
    </source>
</evidence>
<keyword evidence="5" id="KW-0479">Metal-binding</keyword>
<name>A0A343JDV7_9CLOT</name>
<dbReference type="GO" id="GO:0016491">
    <property type="term" value="F:oxidoreductase activity"/>
    <property type="evidence" value="ECO:0007669"/>
    <property type="project" value="UniProtKB-KW"/>
</dbReference>
<evidence type="ECO:0000313" key="12">
    <source>
        <dbReference type="EMBL" id="ASW43715.1"/>
    </source>
</evidence>
<dbReference type="SFLD" id="SFLDG01066">
    <property type="entry name" value="organic_radical-activating_enz"/>
    <property type="match status" value="1"/>
</dbReference>
<dbReference type="Gene3D" id="3.30.70.20">
    <property type="match status" value="1"/>
</dbReference>
<dbReference type="PROSITE" id="PS51379">
    <property type="entry name" value="4FE4S_FER_2"/>
    <property type="match status" value="2"/>
</dbReference>
<evidence type="ECO:0000256" key="1">
    <source>
        <dbReference type="ARBA" id="ARBA00001966"/>
    </source>
</evidence>
<reference evidence="12 13" key="1">
    <citation type="submission" date="2016-08" db="EMBL/GenBank/DDBJ databases">
        <title>Complete Genome Sequence Of The Indigo Reducing Clostridium isatidis DSM15098.</title>
        <authorList>
            <person name="Little G.T."/>
            <person name="Minton N.P."/>
        </authorList>
    </citation>
    <scope>NUCLEOTIDE SEQUENCE [LARGE SCALE GENOMIC DNA]</scope>
    <source>
        <strain evidence="12 13">DSM 15098</strain>
    </source>
</reference>
<accession>A0A343JDV7</accession>
<dbReference type="KEGG" id="cia:BEN51_09540"/>
<evidence type="ECO:0000256" key="4">
    <source>
        <dbReference type="ARBA" id="ARBA00022691"/>
    </source>
</evidence>
<evidence type="ECO:0000259" key="10">
    <source>
        <dbReference type="PROSITE" id="PS51379"/>
    </source>
</evidence>
<protein>
    <submittedName>
        <fullName evidence="12">Pyruvate formate lyase-activating protein</fullName>
    </submittedName>
</protein>
<dbReference type="InterPro" id="IPR017900">
    <property type="entry name" value="4Fe4S_Fe_S_CS"/>
</dbReference>
<dbReference type="PANTHER" id="PTHR30352:SF4">
    <property type="entry name" value="PYRUVATE FORMATE-LYASE 2-ACTIVATING ENZYME"/>
    <property type="match status" value="1"/>
</dbReference>
<sequence>MEDDKMLPCIFNIQKFSLHDGPGIRTVVFFKGCPLACKWCSNPESQNPSIEITWDKSKCVHCLRCVQICPQKAITHSNNKIIIDRRKCDGCLKCVDECSQNALNNEGEYKEISDIINEILKDLPFYEESNGGVTLSGGEVLSQYKQAIELIKECKKHNIHVAIETTGYASQNEFKALIEDVDLLLFDMKHYDSDKHYEGTGVYNEIIIENMTYAVNSGKMIIGRIPVIPGFNASLKDALEFSKLLKKIGVKEVNLLPFHQLGQRKYELLNRDYSLKLVKQLHPEDLKDYQKVFLDEGLNCYF</sequence>
<organism evidence="12 13">
    <name type="scientific">Clostridium isatidis</name>
    <dbReference type="NCBI Taxonomy" id="182773"/>
    <lineage>
        <taxon>Bacteria</taxon>
        <taxon>Bacillati</taxon>
        <taxon>Bacillota</taxon>
        <taxon>Clostridia</taxon>
        <taxon>Eubacteriales</taxon>
        <taxon>Clostridiaceae</taxon>
        <taxon>Clostridium</taxon>
    </lineage>
</organism>
<keyword evidence="3" id="KW-0004">4Fe-4S</keyword>
<dbReference type="EMBL" id="CP016786">
    <property type="protein sequence ID" value="ASW43715.1"/>
    <property type="molecule type" value="Genomic_DNA"/>
</dbReference>
<keyword evidence="8" id="KW-0411">Iron-sulfur</keyword>
<evidence type="ECO:0000256" key="3">
    <source>
        <dbReference type="ARBA" id="ARBA00022485"/>
    </source>
</evidence>
<evidence type="ECO:0000256" key="5">
    <source>
        <dbReference type="ARBA" id="ARBA00022723"/>
    </source>
</evidence>
<dbReference type="GO" id="GO:0016829">
    <property type="term" value="F:lyase activity"/>
    <property type="evidence" value="ECO:0007669"/>
    <property type="project" value="UniProtKB-KW"/>
</dbReference>
<dbReference type="PIRSF" id="PIRSF000371">
    <property type="entry name" value="PFL_act_enz"/>
    <property type="match status" value="1"/>
</dbReference>
<evidence type="ECO:0000256" key="9">
    <source>
        <dbReference type="ARBA" id="ARBA00047365"/>
    </source>
</evidence>
<feature type="domain" description="4Fe-4S ferredoxin-type" evidence="10">
    <location>
        <begin position="50"/>
        <end position="79"/>
    </location>
</feature>
<keyword evidence="7" id="KW-0408">Iron</keyword>
<dbReference type="InterPro" id="IPR013785">
    <property type="entry name" value="Aldolase_TIM"/>
</dbReference>
<evidence type="ECO:0000256" key="6">
    <source>
        <dbReference type="ARBA" id="ARBA00023002"/>
    </source>
</evidence>
<dbReference type="GO" id="GO:0051539">
    <property type="term" value="F:4 iron, 4 sulfur cluster binding"/>
    <property type="evidence" value="ECO:0007669"/>
    <property type="project" value="UniProtKB-KW"/>
</dbReference>
<comment type="cofactor">
    <cofactor evidence="1">
        <name>[4Fe-4S] cluster</name>
        <dbReference type="ChEBI" id="CHEBI:49883"/>
    </cofactor>
</comment>
<evidence type="ECO:0000256" key="7">
    <source>
        <dbReference type="ARBA" id="ARBA00023004"/>
    </source>
</evidence>
<dbReference type="Gene3D" id="3.20.20.70">
    <property type="entry name" value="Aldolase class I"/>
    <property type="match status" value="1"/>
</dbReference>
<dbReference type="AlphaFoldDB" id="A0A343JDV7"/>
<keyword evidence="12" id="KW-0670">Pyruvate</keyword>
<dbReference type="Proteomes" id="UP000264883">
    <property type="component" value="Chromosome"/>
</dbReference>
<keyword evidence="6" id="KW-0560">Oxidoreductase</keyword>
<dbReference type="PROSITE" id="PS00198">
    <property type="entry name" value="4FE4S_FER_1"/>
    <property type="match status" value="1"/>
</dbReference>
<dbReference type="InterPro" id="IPR001989">
    <property type="entry name" value="Radical_activat_CS"/>
</dbReference>
<dbReference type="GO" id="GO:0046872">
    <property type="term" value="F:metal ion binding"/>
    <property type="evidence" value="ECO:0007669"/>
    <property type="project" value="UniProtKB-KW"/>
</dbReference>
<dbReference type="InterPro" id="IPR040074">
    <property type="entry name" value="BssD/PflA/YjjW"/>
</dbReference>
<comment type="similarity">
    <text evidence="2">Belongs to the organic radical-activating enzymes family.</text>
</comment>
<evidence type="ECO:0000259" key="11">
    <source>
        <dbReference type="PROSITE" id="PS51918"/>
    </source>
</evidence>
<dbReference type="SFLD" id="SFLDG01118">
    <property type="entry name" value="activating_enzymes__group_2"/>
    <property type="match status" value="1"/>
</dbReference>
<dbReference type="PANTHER" id="PTHR30352">
    <property type="entry name" value="PYRUVATE FORMATE-LYASE-ACTIVATING ENZYME"/>
    <property type="match status" value="1"/>
</dbReference>
<dbReference type="SUPFAM" id="SSF102114">
    <property type="entry name" value="Radical SAM enzymes"/>
    <property type="match status" value="1"/>
</dbReference>
<dbReference type="InterPro" id="IPR007197">
    <property type="entry name" value="rSAM"/>
</dbReference>
<proteinExistence type="inferred from homology"/>
<dbReference type="SUPFAM" id="SSF54862">
    <property type="entry name" value="4Fe-4S ferredoxins"/>
    <property type="match status" value="1"/>
</dbReference>
<dbReference type="PROSITE" id="PS01087">
    <property type="entry name" value="RADICAL_ACTIVATING"/>
    <property type="match status" value="1"/>
</dbReference>
<dbReference type="InterPro" id="IPR034457">
    <property type="entry name" value="Organic_radical-activating"/>
</dbReference>
<dbReference type="PROSITE" id="PS51918">
    <property type="entry name" value="RADICAL_SAM"/>
    <property type="match status" value="1"/>
</dbReference>
<dbReference type="SFLD" id="SFLDS00029">
    <property type="entry name" value="Radical_SAM"/>
    <property type="match status" value="1"/>
</dbReference>
<dbReference type="OrthoDB" id="9782387at2"/>
<dbReference type="Pfam" id="PF00037">
    <property type="entry name" value="Fer4"/>
    <property type="match status" value="1"/>
</dbReference>
<feature type="domain" description="4Fe-4S ferredoxin-type" evidence="10">
    <location>
        <begin position="80"/>
        <end position="108"/>
    </location>
</feature>
<keyword evidence="13" id="KW-1185">Reference proteome</keyword>
<evidence type="ECO:0000256" key="2">
    <source>
        <dbReference type="ARBA" id="ARBA00009777"/>
    </source>
</evidence>
<dbReference type="InterPro" id="IPR012839">
    <property type="entry name" value="Organic_radical_activase"/>
</dbReference>
<dbReference type="NCBIfam" id="TIGR02494">
    <property type="entry name" value="PFLE_PFLC"/>
    <property type="match status" value="1"/>
</dbReference>
<evidence type="ECO:0000313" key="13">
    <source>
        <dbReference type="Proteomes" id="UP000264883"/>
    </source>
</evidence>
<gene>
    <name evidence="12" type="ORF">BEN51_09540</name>
</gene>
<dbReference type="InterPro" id="IPR017896">
    <property type="entry name" value="4Fe4S_Fe-S-bd"/>
</dbReference>